<dbReference type="Proteomes" id="UP000230551">
    <property type="component" value="Unassembled WGS sequence"/>
</dbReference>
<protein>
    <submittedName>
        <fullName evidence="1">Uncharacterized protein</fullName>
    </submittedName>
</protein>
<reference evidence="1 2" key="1">
    <citation type="journal article" date="2017" name="Infect. Genet. Evol.">
        <title>The new phylogeny of the genus Mycobacterium: The old and the news.</title>
        <authorList>
            <person name="Tortoli E."/>
            <person name="Fedrizzi T."/>
            <person name="Meehan C.J."/>
            <person name="Trovato A."/>
            <person name="Grottola A."/>
            <person name="Giacobazzi E."/>
            <person name="Serpini G.F."/>
            <person name="Tagliazucchi S."/>
            <person name="Fabio A."/>
            <person name="Bettua C."/>
            <person name="Bertorelli R."/>
            <person name="Frascaro F."/>
            <person name="De Sanctis V."/>
            <person name="Pecorari M."/>
            <person name="Jousson O."/>
            <person name="Segata N."/>
            <person name="Cirillo D.M."/>
        </authorList>
    </citation>
    <scope>NUCLEOTIDE SEQUENCE [LARGE SCALE GENOMIC DNA]</scope>
    <source>
        <strain evidence="1 2">CIP1034565</strain>
    </source>
</reference>
<evidence type="ECO:0000313" key="2">
    <source>
        <dbReference type="Proteomes" id="UP000230551"/>
    </source>
</evidence>
<name>A0A2G5P7C6_9MYCO</name>
<gene>
    <name evidence="1" type="ORF">CQY22_013985</name>
</gene>
<dbReference type="OrthoDB" id="4871005at2"/>
<sequence>MSRPPDLLHHPVVTAAVGTGAYAWDGANAAYRLATKVPIFGSQLDRSSNALSQRGEEAMAAGISSIRPIVSNILIQVLQQTIAEMDLTKVVRDQIDVNAIVSNVNIDAIIDRIDLVGLANSVIDGVDLPRIIRDSTMSVTTGALDGVRSTGQRATGVVNRVLGRNAEIPADA</sequence>
<dbReference type="RefSeq" id="WP_090585852.1">
    <property type="nucleotide sequence ID" value="NZ_CP104302.1"/>
</dbReference>
<dbReference type="AlphaFoldDB" id="A0A2G5P7C6"/>
<proteinExistence type="predicted"/>
<keyword evidence="2" id="KW-1185">Reference proteome</keyword>
<organism evidence="1 2">
    <name type="scientific">Mycolicibacterium brumae</name>
    <dbReference type="NCBI Taxonomy" id="85968"/>
    <lineage>
        <taxon>Bacteria</taxon>
        <taxon>Bacillati</taxon>
        <taxon>Actinomycetota</taxon>
        <taxon>Actinomycetes</taxon>
        <taxon>Mycobacteriales</taxon>
        <taxon>Mycobacteriaceae</taxon>
        <taxon>Mycolicibacterium</taxon>
    </lineage>
</organism>
<dbReference type="STRING" id="85968.GCA_900073015_00629"/>
<comment type="caution">
    <text evidence="1">The sequence shown here is derived from an EMBL/GenBank/DDBJ whole genome shotgun (WGS) entry which is preliminary data.</text>
</comment>
<dbReference type="EMBL" id="PDCN02000019">
    <property type="protein sequence ID" value="PIB74205.1"/>
    <property type="molecule type" value="Genomic_DNA"/>
</dbReference>
<accession>A0A2G5P7C6</accession>
<evidence type="ECO:0000313" key="1">
    <source>
        <dbReference type="EMBL" id="PIB74205.1"/>
    </source>
</evidence>